<evidence type="ECO:0000313" key="3">
    <source>
        <dbReference type="Proteomes" id="UP001153365"/>
    </source>
</evidence>
<dbReference type="Pfam" id="PF20515">
    <property type="entry name" value="2OG-FeII_Oxy_6"/>
    <property type="match status" value="1"/>
</dbReference>
<name>A0AAV0B0X8_PHAPC</name>
<organism evidence="2 3">
    <name type="scientific">Phakopsora pachyrhizi</name>
    <name type="common">Asian soybean rust disease fungus</name>
    <dbReference type="NCBI Taxonomy" id="170000"/>
    <lineage>
        <taxon>Eukaryota</taxon>
        <taxon>Fungi</taxon>
        <taxon>Dikarya</taxon>
        <taxon>Basidiomycota</taxon>
        <taxon>Pucciniomycotina</taxon>
        <taxon>Pucciniomycetes</taxon>
        <taxon>Pucciniales</taxon>
        <taxon>Phakopsoraceae</taxon>
        <taxon>Phakopsora</taxon>
    </lineage>
</organism>
<comment type="caution">
    <text evidence="2">The sequence shown here is derived from an EMBL/GenBank/DDBJ whole genome shotgun (WGS) entry which is preliminary data.</text>
</comment>
<dbReference type="AlphaFoldDB" id="A0AAV0B0X8"/>
<proteinExistence type="predicted"/>
<feature type="domain" description="Tet-like 2OG-Fe(II) oxygenase" evidence="1">
    <location>
        <begin position="5"/>
        <end position="105"/>
    </location>
</feature>
<evidence type="ECO:0000313" key="2">
    <source>
        <dbReference type="EMBL" id="CAH7676803.1"/>
    </source>
</evidence>
<dbReference type="InterPro" id="IPR046798">
    <property type="entry name" value="2OG-FeII_Oxy_6"/>
</dbReference>
<keyword evidence="3" id="KW-1185">Reference proteome</keyword>
<sequence>MEDFNEKGLPAFSATLMNNNPPEAFSSALTFTTSEFENTPHIDNDSSYLAAGWWMQVNKKTGEVNMDDNKEVVSGGEFYFPQENVKIDFSKINGICQIIWMANKCIFDQTIPDTKTDTRLGMSCQVAKKLSTAFEKYRHGIHPSHFKVRDGKSFS</sequence>
<accession>A0AAV0B0X8</accession>
<evidence type="ECO:0000259" key="1">
    <source>
        <dbReference type="Pfam" id="PF20515"/>
    </source>
</evidence>
<gene>
    <name evidence="2" type="ORF">PPACK8108_LOCUS11906</name>
</gene>
<dbReference type="EMBL" id="CALTRL010002809">
    <property type="protein sequence ID" value="CAH7676803.1"/>
    <property type="molecule type" value="Genomic_DNA"/>
</dbReference>
<reference evidence="2" key="1">
    <citation type="submission" date="2022-06" db="EMBL/GenBank/DDBJ databases">
        <authorList>
            <consortium name="SYNGENTA / RWTH Aachen University"/>
        </authorList>
    </citation>
    <scope>NUCLEOTIDE SEQUENCE</scope>
</reference>
<dbReference type="Proteomes" id="UP001153365">
    <property type="component" value="Unassembled WGS sequence"/>
</dbReference>
<protein>
    <recommendedName>
        <fullName evidence="1">Tet-like 2OG-Fe(II) oxygenase domain-containing protein</fullName>
    </recommendedName>
</protein>